<keyword evidence="1" id="KW-0863">Zinc-finger</keyword>
<dbReference type="Proteomes" id="UP000045706">
    <property type="component" value="Unassembled WGS sequence"/>
</dbReference>
<feature type="region of interest" description="Disordered" evidence="2">
    <location>
        <begin position="1"/>
        <end position="29"/>
    </location>
</feature>
<evidence type="ECO:0000259" key="3">
    <source>
        <dbReference type="PROSITE" id="PS50103"/>
    </source>
</evidence>
<keyword evidence="1" id="KW-0479">Metal-binding</keyword>
<evidence type="ECO:0000256" key="1">
    <source>
        <dbReference type="PROSITE-ProRule" id="PRU00723"/>
    </source>
</evidence>
<feature type="region of interest" description="Disordered" evidence="2">
    <location>
        <begin position="232"/>
        <end position="264"/>
    </location>
</feature>
<dbReference type="AlphaFoldDB" id="A0A0G4LFT1"/>
<evidence type="ECO:0000313" key="6">
    <source>
        <dbReference type="Proteomes" id="UP000044602"/>
    </source>
</evidence>
<name>A0A0G4LFT1_VERLO</name>
<keyword evidence="6" id="KW-1185">Reference proteome</keyword>
<dbReference type="Proteomes" id="UP000044602">
    <property type="component" value="Unassembled WGS sequence"/>
</dbReference>
<feature type="domain" description="C3H1-type" evidence="3">
    <location>
        <begin position="54"/>
        <end position="80"/>
    </location>
</feature>
<dbReference type="EMBL" id="CVQH01020418">
    <property type="protein sequence ID" value="CRK27526.1"/>
    <property type="molecule type" value="Genomic_DNA"/>
</dbReference>
<dbReference type="EMBL" id="CVQI01011112">
    <property type="protein sequence ID" value="CRK20560.1"/>
    <property type="molecule type" value="Genomic_DNA"/>
</dbReference>
<keyword evidence="1" id="KW-0862">Zinc</keyword>
<feature type="compositionally biased region" description="Low complexity" evidence="2">
    <location>
        <begin position="475"/>
        <end position="487"/>
    </location>
</feature>
<accession>A0A0G4LFT1</accession>
<evidence type="ECO:0000256" key="2">
    <source>
        <dbReference type="SAM" id="MobiDB-lite"/>
    </source>
</evidence>
<evidence type="ECO:0000313" key="7">
    <source>
        <dbReference type="Proteomes" id="UP000045706"/>
    </source>
</evidence>
<dbReference type="GO" id="GO:0008270">
    <property type="term" value="F:zinc ion binding"/>
    <property type="evidence" value="ECO:0007669"/>
    <property type="project" value="UniProtKB-KW"/>
</dbReference>
<protein>
    <recommendedName>
        <fullName evidence="3">C3H1-type domain-containing protein</fullName>
    </recommendedName>
</protein>
<feature type="region of interest" description="Disordered" evidence="2">
    <location>
        <begin position="391"/>
        <end position="440"/>
    </location>
</feature>
<gene>
    <name evidence="5" type="ORF">BN1708_004416</name>
    <name evidence="4" type="ORF">BN1723_000375</name>
</gene>
<feature type="compositionally biased region" description="Polar residues" evidence="2">
    <location>
        <begin position="428"/>
        <end position="440"/>
    </location>
</feature>
<dbReference type="InterPro" id="IPR000571">
    <property type="entry name" value="Znf_CCCH"/>
</dbReference>
<feature type="region of interest" description="Disordered" evidence="2">
    <location>
        <begin position="518"/>
        <end position="552"/>
    </location>
</feature>
<sequence>MEDHAANSPGAMPYPDTAPPPMIANGLPGNTHVGLHEPIYLGPCNRKHEEERHNARPFCDHYQKGRCHAYQHCKFLHVDFGQDPDDEAVPCSYGQTLTHRLPCRRLDAQGRLTTDPNCGRHMWLPRGILEGDTWISLCYPDGTPNPRGIEIVHRYRPNYIAGPQPLAFSPQYWDNRTAGNHCLPPPPFASGPPFYNLPPPVGPPPEWFGPPAMPFFPHHDSNQQVVNARGVPCQTRSRRRERQAAAPAQWYGETTTPLKPRPRVRLPGQYFADVEDKTASGDIEDVSDVLECENRSASCELENHSDWSTTAEHTSVPPDPGSVAEDDVSQGEAPDNQSSVIYLTPNPPFPDDGTLPRRLVRSSSAVFSSNLDSQPLLTRHCVSAPSSCHAEEEIPKVDESDETEPGLVSLTHTKPLSPIQRSPPLYSDGTSATQTPDSTASCLYTSSSADCISDMDDDHQPNTMRASTVPEIPHPSARSSPSAPAFSWVAQTRDNEHTAGLAKASITSRILNDEDFPALPAVGSVKPQKKDKPATASRGSSESKGKKRSHAN</sequence>
<dbReference type="PROSITE" id="PS50103">
    <property type="entry name" value="ZF_C3H1"/>
    <property type="match status" value="1"/>
</dbReference>
<feature type="zinc finger region" description="C3H1-type" evidence="1">
    <location>
        <begin position="54"/>
        <end position="80"/>
    </location>
</feature>
<reference evidence="6 7" key="1">
    <citation type="submission" date="2015-05" db="EMBL/GenBank/DDBJ databases">
        <authorList>
            <person name="Fogelqvist Johan"/>
        </authorList>
    </citation>
    <scope>NUCLEOTIDE SEQUENCE [LARGE SCALE GENOMIC DNA]</scope>
    <source>
        <strain evidence="5">VL1</strain>
        <strain evidence="4">VL2</strain>
    </source>
</reference>
<organism evidence="4 7">
    <name type="scientific">Verticillium longisporum</name>
    <name type="common">Verticillium dahliae var. longisporum</name>
    <dbReference type="NCBI Taxonomy" id="100787"/>
    <lineage>
        <taxon>Eukaryota</taxon>
        <taxon>Fungi</taxon>
        <taxon>Dikarya</taxon>
        <taxon>Ascomycota</taxon>
        <taxon>Pezizomycotina</taxon>
        <taxon>Sordariomycetes</taxon>
        <taxon>Hypocreomycetidae</taxon>
        <taxon>Glomerellales</taxon>
        <taxon>Plectosphaerellaceae</taxon>
        <taxon>Verticillium</taxon>
    </lineage>
</organism>
<feature type="region of interest" description="Disordered" evidence="2">
    <location>
        <begin position="301"/>
        <end position="356"/>
    </location>
</feature>
<feature type="region of interest" description="Disordered" evidence="2">
    <location>
        <begin position="453"/>
        <end position="487"/>
    </location>
</feature>
<evidence type="ECO:0000313" key="5">
    <source>
        <dbReference type="EMBL" id="CRK27526.1"/>
    </source>
</evidence>
<proteinExistence type="predicted"/>
<evidence type="ECO:0000313" key="4">
    <source>
        <dbReference type="EMBL" id="CRK20560.1"/>
    </source>
</evidence>